<feature type="domain" description="DUF58" evidence="1">
    <location>
        <begin position="193"/>
        <end position="235"/>
    </location>
</feature>
<name>A0ABS6AQ37_9NOCA</name>
<evidence type="ECO:0000313" key="3">
    <source>
        <dbReference type="Proteomes" id="UP000733379"/>
    </source>
</evidence>
<dbReference type="Pfam" id="PF01882">
    <property type="entry name" value="DUF58"/>
    <property type="match status" value="2"/>
</dbReference>
<sequence length="452" mass="48567">MVVSGRLAAVAAVAALVVMVAAPSWLGVLIVSMLLLALIVADSAAAGRAASLELSRPSLSTVRVGRETAVELTVINRGARPIRGYLWDDWPDSARADRRIHRLRLGPNTKIRITTTLTPTYRGDRVAGPVTLRLLGPLGLAGWQSRRAVDARVRALPAFRSERVLSSKVKQLQQLEGRNVVNIRGQGAEFDSFREYVAGDDVRAIDWRATARATDVLVRTWRPERNRHVLMLLDTGRYSAGLVGASSGFVTGGATTPDRRPVDPAEGTRLEASIEAALLLGGLATAAGDMVALLAYDRQVRAEVRTAGGKGLQSRLMHALAGVVPALVDTDTAGLVRAAIQRARRRSLVVWFTGLDGAMVEENLLPVLPVLAQRHRVLLVSVTDPDIAAAATRRGTPADIYTAAAAENLLAERALVRESLRRKGIDVVATSPDRLPEALADEYLELKRSGAM</sequence>
<protein>
    <submittedName>
        <fullName evidence="2">DUF58 domain-containing protein</fullName>
    </submittedName>
</protein>
<dbReference type="Proteomes" id="UP000733379">
    <property type="component" value="Unassembled WGS sequence"/>
</dbReference>
<dbReference type="RefSeq" id="WP_215915034.1">
    <property type="nucleotide sequence ID" value="NZ_JAHKNI010000001.1"/>
</dbReference>
<dbReference type="EMBL" id="JAHKNI010000001">
    <property type="protein sequence ID" value="MBU3060122.1"/>
    <property type="molecule type" value="Genomic_DNA"/>
</dbReference>
<organism evidence="2 3">
    <name type="scientific">Nocardia albiluteola</name>
    <dbReference type="NCBI Taxonomy" id="2842303"/>
    <lineage>
        <taxon>Bacteria</taxon>
        <taxon>Bacillati</taxon>
        <taxon>Actinomycetota</taxon>
        <taxon>Actinomycetes</taxon>
        <taxon>Mycobacteriales</taxon>
        <taxon>Nocardiaceae</taxon>
        <taxon>Nocardia</taxon>
    </lineage>
</organism>
<keyword evidence="3" id="KW-1185">Reference proteome</keyword>
<dbReference type="PANTHER" id="PTHR33608:SF3">
    <property type="entry name" value="SLR2013 PROTEIN"/>
    <property type="match status" value="1"/>
</dbReference>
<comment type="caution">
    <text evidence="2">The sequence shown here is derived from an EMBL/GenBank/DDBJ whole genome shotgun (WGS) entry which is preliminary data.</text>
</comment>
<proteinExistence type="predicted"/>
<gene>
    <name evidence="2" type="ORF">KO481_01090</name>
</gene>
<reference evidence="2 3" key="1">
    <citation type="submission" date="2021-06" db="EMBL/GenBank/DDBJ databases">
        <title>Actinomycetes sequencing.</title>
        <authorList>
            <person name="Shan Q."/>
        </authorList>
    </citation>
    <scope>NUCLEOTIDE SEQUENCE [LARGE SCALE GENOMIC DNA]</scope>
    <source>
        <strain evidence="2 3">NEAU-G5</strain>
    </source>
</reference>
<dbReference type="InterPro" id="IPR002881">
    <property type="entry name" value="DUF58"/>
</dbReference>
<dbReference type="PANTHER" id="PTHR33608">
    <property type="entry name" value="BLL2464 PROTEIN"/>
    <property type="match status" value="1"/>
</dbReference>
<accession>A0ABS6AQ37</accession>
<evidence type="ECO:0000259" key="1">
    <source>
        <dbReference type="Pfam" id="PF01882"/>
    </source>
</evidence>
<feature type="domain" description="DUF58" evidence="1">
    <location>
        <begin position="270"/>
        <end position="385"/>
    </location>
</feature>
<evidence type="ECO:0000313" key="2">
    <source>
        <dbReference type="EMBL" id="MBU3060122.1"/>
    </source>
</evidence>